<accession>A0A5J9V636</accession>
<sequence length="791" mass="89583">SAAGATAAVHNTENSFGWSFNQLQSTLFGILGKRKRENGCNFADTHLSDKNEFSRRIQHIGHKLRGVGGDVSDALKIDGSNSAGTSKLMQSTPLDTRLTSSFLSECKVYRRDAEIESIKLRASNKSSGITVLPIVGIGGVGKTTLAQQVSWRSIEIKIWVCVSDNFDVFRLTREILDCVSGQRQTETGNLNKLQEDLEKQIKYKRFLIVLDDFWDDMNEYSWNKLLGPLKRNQTLGNMILLTTRKLSVVEMTRTIEPIKLGALGQKDFWLLFKSYAFCDQKYEEHPTLYTTGKGIAQKLRGNPLAAKTVGALLRRNISIDNWTNILRNEEWKSLQTNGGIMPALKLSYDYLPYPLQQCFRYCCLFPKDYHFDGADLVRLWISQGFVLGGHTGKRLEDTGQVYLLDLVDSGFFQPVESYKYSSKHFVMHNLMHDLASEVSRAELATINGTECEEILPTVRHLSIVTDFKYLIDGCRDSSSIEGVNAFPYDSFEQKLLRVKSVRNLRSLVLIGQYDTRFFKFFQNMFKEAKKLCLLYISASYIDFDCFISNLISCTHIRYIKVILDDSKDGVLPQALIKFFHLQVLDVGIFRRPTLPSGMNKLVNLQHLVANENVHFTIDSIGNMTALQELPMFTVQNASGFNIGQLKSMNQLIKLRIYQLENVKNKEASEARLIDKGHLEDLCLLWGDGSTSTGALTETAAEVLEGLKPHQNLKHLKIIGYSGATSPSWLAADVWVSSLQFLHLENCKKWRVLPPFEKLPFLRRLELIDIRNVVEVAIPGLEELVLGNLPRL</sequence>
<dbReference type="Gene3D" id="3.80.10.10">
    <property type="entry name" value="Ribonuclease Inhibitor"/>
    <property type="match status" value="1"/>
</dbReference>
<dbReference type="AlphaFoldDB" id="A0A5J9V636"/>
<dbReference type="SUPFAM" id="SSF52540">
    <property type="entry name" value="P-loop containing nucleoside triphosphate hydrolases"/>
    <property type="match status" value="1"/>
</dbReference>
<evidence type="ECO:0000259" key="5">
    <source>
        <dbReference type="Pfam" id="PF25019"/>
    </source>
</evidence>
<dbReference type="InterPro" id="IPR032675">
    <property type="entry name" value="LRR_dom_sf"/>
</dbReference>
<evidence type="ECO:0000256" key="2">
    <source>
        <dbReference type="ARBA" id="ARBA00022821"/>
    </source>
</evidence>
<dbReference type="OrthoDB" id="603156at2759"/>
<dbReference type="PANTHER" id="PTHR23155">
    <property type="entry name" value="DISEASE RESISTANCE PROTEIN RP"/>
    <property type="match status" value="1"/>
</dbReference>
<reference evidence="6 7" key="1">
    <citation type="journal article" date="2019" name="Sci. Rep.">
        <title>A high-quality genome of Eragrostis curvula grass provides insights into Poaceae evolution and supports new strategies to enhance forage quality.</title>
        <authorList>
            <person name="Carballo J."/>
            <person name="Santos B.A.C.M."/>
            <person name="Zappacosta D."/>
            <person name="Garbus I."/>
            <person name="Selva J.P."/>
            <person name="Gallo C.A."/>
            <person name="Diaz A."/>
            <person name="Albertini E."/>
            <person name="Caccamo M."/>
            <person name="Echenique V."/>
        </authorList>
    </citation>
    <scope>NUCLEOTIDE SEQUENCE [LARGE SCALE GENOMIC DNA]</scope>
    <source>
        <strain evidence="7">cv. Victoria</strain>
        <tissue evidence="6">Leaf</tissue>
    </source>
</reference>
<dbReference type="Pfam" id="PF23559">
    <property type="entry name" value="WHD_DRP"/>
    <property type="match status" value="1"/>
</dbReference>
<dbReference type="EMBL" id="RWGY01000011">
    <property type="protein sequence ID" value="TVU31589.1"/>
    <property type="molecule type" value="Genomic_DNA"/>
</dbReference>
<protein>
    <submittedName>
        <fullName evidence="6">Uncharacterized protein</fullName>
    </submittedName>
</protein>
<feature type="domain" description="Disease resistance protein winged helix" evidence="4">
    <location>
        <begin position="364"/>
        <end position="435"/>
    </location>
</feature>
<evidence type="ECO:0000259" key="3">
    <source>
        <dbReference type="Pfam" id="PF00931"/>
    </source>
</evidence>
<evidence type="ECO:0000313" key="6">
    <source>
        <dbReference type="EMBL" id="TVU31589.1"/>
    </source>
</evidence>
<dbReference type="Gene3D" id="3.40.50.300">
    <property type="entry name" value="P-loop containing nucleotide triphosphate hydrolases"/>
    <property type="match status" value="1"/>
</dbReference>
<proteinExistence type="predicted"/>
<gene>
    <name evidence="6" type="ORF">EJB05_23279</name>
</gene>
<feature type="domain" description="NB-ARC" evidence="3">
    <location>
        <begin position="116"/>
        <end position="278"/>
    </location>
</feature>
<organism evidence="6 7">
    <name type="scientific">Eragrostis curvula</name>
    <name type="common">weeping love grass</name>
    <dbReference type="NCBI Taxonomy" id="38414"/>
    <lineage>
        <taxon>Eukaryota</taxon>
        <taxon>Viridiplantae</taxon>
        <taxon>Streptophyta</taxon>
        <taxon>Embryophyta</taxon>
        <taxon>Tracheophyta</taxon>
        <taxon>Spermatophyta</taxon>
        <taxon>Magnoliopsida</taxon>
        <taxon>Liliopsida</taxon>
        <taxon>Poales</taxon>
        <taxon>Poaceae</taxon>
        <taxon>PACMAD clade</taxon>
        <taxon>Chloridoideae</taxon>
        <taxon>Eragrostideae</taxon>
        <taxon>Eragrostidinae</taxon>
        <taxon>Eragrostis</taxon>
    </lineage>
</organism>
<name>A0A5J9V636_9POAL</name>
<dbReference type="PRINTS" id="PR00364">
    <property type="entry name" value="DISEASERSIST"/>
</dbReference>
<evidence type="ECO:0000313" key="7">
    <source>
        <dbReference type="Proteomes" id="UP000324897"/>
    </source>
</evidence>
<dbReference type="InterPro" id="IPR002182">
    <property type="entry name" value="NB-ARC"/>
</dbReference>
<feature type="domain" description="R13L1/DRL21-like LRR repeat region" evidence="5">
    <location>
        <begin position="642"/>
        <end position="767"/>
    </location>
</feature>
<dbReference type="InterPro" id="IPR036388">
    <property type="entry name" value="WH-like_DNA-bd_sf"/>
</dbReference>
<dbReference type="Pfam" id="PF25019">
    <property type="entry name" value="LRR_R13L1-DRL21"/>
    <property type="match status" value="1"/>
</dbReference>
<feature type="non-terminal residue" evidence="6">
    <location>
        <position position="1"/>
    </location>
</feature>
<dbReference type="FunFam" id="1.10.10.10:FF:000322">
    <property type="entry name" value="Probable disease resistance protein At1g63360"/>
    <property type="match status" value="1"/>
</dbReference>
<dbReference type="Gramene" id="TVU31589">
    <property type="protein sequence ID" value="TVU31589"/>
    <property type="gene ID" value="EJB05_23279"/>
</dbReference>
<dbReference type="Proteomes" id="UP000324897">
    <property type="component" value="Chromosome 1"/>
</dbReference>
<feature type="non-terminal residue" evidence="6">
    <location>
        <position position="791"/>
    </location>
</feature>
<dbReference type="GO" id="GO:0002758">
    <property type="term" value="P:innate immune response-activating signaling pathway"/>
    <property type="evidence" value="ECO:0007669"/>
    <property type="project" value="UniProtKB-ARBA"/>
</dbReference>
<dbReference type="Gene3D" id="1.10.10.10">
    <property type="entry name" value="Winged helix-like DNA-binding domain superfamily/Winged helix DNA-binding domain"/>
    <property type="match status" value="1"/>
</dbReference>
<dbReference type="GO" id="GO:0042742">
    <property type="term" value="P:defense response to bacterium"/>
    <property type="evidence" value="ECO:0007669"/>
    <property type="project" value="UniProtKB-ARBA"/>
</dbReference>
<keyword evidence="1" id="KW-0677">Repeat</keyword>
<comment type="caution">
    <text evidence="6">The sequence shown here is derived from an EMBL/GenBank/DDBJ whole genome shotgun (WGS) entry which is preliminary data.</text>
</comment>
<dbReference type="InterPro" id="IPR056789">
    <property type="entry name" value="LRR_R13L1-DRL21"/>
</dbReference>
<keyword evidence="7" id="KW-1185">Reference proteome</keyword>
<dbReference type="Pfam" id="PF00931">
    <property type="entry name" value="NB-ARC"/>
    <property type="match status" value="1"/>
</dbReference>
<evidence type="ECO:0000259" key="4">
    <source>
        <dbReference type="Pfam" id="PF23559"/>
    </source>
</evidence>
<keyword evidence="2" id="KW-0611">Plant defense</keyword>
<evidence type="ECO:0000256" key="1">
    <source>
        <dbReference type="ARBA" id="ARBA00022737"/>
    </source>
</evidence>
<dbReference type="PANTHER" id="PTHR23155:SF1149">
    <property type="entry name" value="OS04G0620950 PROTEIN"/>
    <property type="match status" value="1"/>
</dbReference>
<dbReference type="GO" id="GO:0043531">
    <property type="term" value="F:ADP binding"/>
    <property type="evidence" value="ECO:0007669"/>
    <property type="project" value="InterPro"/>
</dbReference>
<dbReference type="GO" id="GO:0009626">
    <property type="term" value="P:plant-type hypersensitive response"/>
    <property type="evidence" value="ECO:0007669"/>
    <property type="project" value="UniProtKB-ARBA"/>
</dbReference>
<dbReference type="InterPro" id="IPR044974">
    <property type="entry name" value="Disease_R_plants"/>
</dbReference>
<dbReference type="SUPFAM" id="SSF52058">
    <property type="entry name" value="L domain-like"/>
    <property type="match status" value="1"/>
</dbReference>
<dbReference type="InterPro" id="IPR058922">
    <property type="entry name" value="WHD_DRP"/>
</dbReference>
<dbReference type="InterPro" id="IPR027417">
    <property type="entry name" value="P-loop_NTPase"/>
</dbReference>